<evidence type="ECO:0000259" key="5">
    <source>
        <dbReference type="Pfam" id="PF04542"/>
    </source>
</evidence>
<protein>
    <submittedName>
        <fullName evidence="7">Sigma-70 family RNA polymerase sigma factor</fullName>
    </submittedName>
</protein>
<comment type="caution">
    <text evidence="7">The sequence shown here is derived from an EMBL/GenBank/DDBJ whole genome shotgun (WGS) entry which is preliminary data.</text>
</comment>
<dbReference type="NCBIfam" id="TIGR02937">
    <property type="entry name" value="sigma70-ECF"/>
    <property type="match status" value="1"/>
</dbReference>
<keyword evidence="2" id="KW-0805">Transcription regulation</keyword>
<evidence type="ECO:0000313" key="7">
    <source>
        <dbReference type="EMBL" id="RMB62085.1"/>
    </source>
</evidence>
<dbReference type="InterPro" id="IPR036388">
    <property type="entry name" value="WH-like_DNA-bd_sf"/>
</dbReference>
<dbReference type="AlphaFoldDB" id="A0A3M0GAQ0"/>
<sequence>MTDDVGPPARRVADTAANEVLAAVFARVCEGSEEAFAELYDITSARLHGLILSVVRAPDLAAEITQEVYVEVWRQAARWSADKGSVRAWMHTIAHRRAVDRVRSVQRETEREVRWAGTTRESEPDHTWEGVEQRLEVEGVRAALEELSTLQKEAVSLAYYGGYSHREVAEILGLPLGTVKTRIRDGLLGLRSVMGAGT</sequence>
<accession>A0A3M0GAQ0</accession>
<dbReference type="Proteomes" id="UP000275256">
    <property type="component" value="Unassembled WGS sequence"/>
</dbReference>
<dbReference type="GO" id="GO:0003677">
    <property type="term" value="F:DNA binding"/>
    <property type="evidence" value="ECO:0007669"/>
    <property type="project" value="InterPro"/>
</dbReference>
<dbReference type="GO" id="GO:0006352">
    <property type="term" value="P:DNA-templated transcription initiation"/>
    <property type="evidence" value="ECO:0007669"/>
    <property type="project" value="InterPro"/>
</dbReference>
<keyword evidence="8" id="KW-1185">Reference proteome</keyword>
<evidence type="ECO:0000256" key="1">
    <source>
        <dbReference type="ARBA" id="ARBA00010641"/>
    </source>
</evidence>
<evidence type="ECO:0000256" key="4">
    <source>
        <dbReference type="ARBA" id="ARBA00023163"/>
    </source>
</evidence>
<proteinExistence type="inferred from homology"/>
<dbReference type="GO" id="GO:0016987">
    <property type="term" value="F:sigma factor activity"/>
    <property type="evidence" value="ECO:0007669"/>
    <property type="project" value="UniProtKB-KW"/>
</dbReference>
<dbReference type="InterPro" id="IPR013324">
    <property type="entry name" value="RNA_pol_sigma_r3/r4-like"/>
</dbReference>
<evidence type="ECO:0000256" key="2">
    <source>
        <dbReference type="ARBA" id="ARBA00023015"/>
    </source>
</evidence>
<dbReference type="PANTHER" id="PTHR43133:SF66">
    <property type="entry name" value="ECF RNA POLYMERASE SIGMA FACTOR SIGK"/>
    <property type="match status" value="1"/>
</dbReference>
<dbReference type="InterPro" id="IPR013249">
    <property type="entry name" value="RNA_pol_sigma70_r4_t2"/>
</dbReference>
<gene>
    <name evidence="7" type="ORF">EAX62_05775</name>
</gene>
<dbReference type="Pfam" id="PF08281">
    <property type="entry name" value="Sigma70_r4_2"/>
    <property type="match status" value="1"/>
</dbReference>
<dbReference type="InterPro" id="IPR039425">
    <property type="entry name" value="RNA_pol_sigma-70-like"/>
</dbReference>
<dbReference type="PANTHER" id="PTHR43133">
    <property type="entry name" value="RNA POLYMERASE ECF-TYPE SIGMA FACTO"/>
    <property type="match status" value="1"/>
</dbReference>
<evidence type="ECO:0000256" key="3">
    <source>
        <dbReference type="ARBA" id="ARBA00023082"/>
    </source>
</evidence>
<organism evidence="7 8">
    <name type="scientific">Tessaracoccus antarcticus</name>
    <dbReference type="NCBI Taxonomy" id="2479848"/>
    <lineage>
        <taxon>Bacteria</taxon>
        <taxon>Bacillati</taxon>
        <taxon>Actinomycetota</taxon>
        <taxon>Actinomycetes</taxon>
        <taxon>Propionibacteriales</taxon>
        <taxon>Propionibacteriaceae</taxon>
        <taxon>Tessaracoccus</taxon>
    </lineage>
</organism>
<feature type="domain" description="RNA polymerase sigma-70 region 2" evidence="5">
    <location>
        <begin position="44"/>
        <end position="107"/>
    </location>
</feature>
<feature type="domain" description="RNA polymerase sigma factor 70 region 4 type 2" evidence="6">
    <location>
        <begin position="140"/>
        <end position="186"/>
    </location>
</feature>
<dbReference type="Gene3D" id="1.10.1740.10">
    <property type="match status" value="1"/>
</dbReference>
<dbReference type="EMBL" id="REFW01000001">
    <property type="protein sequence ID" value="RMB62085.1"/>
    <property type="molecule type" value="Genomic_DNA"/>
</dbReference>
<dbReference type="Pfam" id="PF04542">
    <property type="entry name" value="Sigma70_r2"/>
    <property type="match status" value="1"/>
</dbReference>
<dbReference type="SUPFAM" id="SSF88659">
    <property type="entry name" value="Sigma3 and sigma4 domains of RNA polymerase sigma factors"/>
    <property type="match status" value="1"/>
</dbReference>
<dbReference type="InterPro" id="IPR007627">
    <property type="entry name" value="RNA_pol_sigma70_r2"/>
</dbReference>
<name>A0A3M0GAQ0_9ACTN</name>
<evidence type="ECO:0000313" key="8">
    <source>
        <dbReference type="Proteomes" id="UP000275256"/>
    </source>
</evidence>
<dbReference type="SUPFAM" id="SSF88946">
    <property type="entry name" value="Sigma2 domain of RNA polymerase sigma factors"/>
    <property type="match status" value="1"/>
</dbReference>
<evidence type="ECO:0000259" key="6">
    <source>
        <dbReference type="Pfam" id="PF08281"/>
    </source>
</evidence>
<comment type="similarity">
    <text evidence="1">Belongs to the sigma-70 factor family. ECF subfamily.</text>
</comment>
<keyword evidence="3" id="KW-0731">Sigma factor</keyword>
<dbReference type="InterPro" id="IPR013325">
    <property type="entry name" value="RNA_pol_sigma_r2"/>
</dbReference>
<dbReference type="CDD" id="cd06171">
    <property type="entry name" value="Sigma70_r4"/>
    <property type="match status" value="1"/>
</dbReference>
<dbReference type="Gene3D" id="1.10.10.10">
    <property type="entry name" value="Winged helix-like DNA-binding domain superfamily/Winged helix DNA-binding domain"/>
    <property type="match status" value="1"/>
</dbReference>
<keyword evidence="4" id="KW-0804">Transcription</keyword>
<dbReference type="InterPro" id="IPR014284">
    <property type="entry name" value="RNA_pol_sigma-70_dom"/>
</dbReference>
<reference evidence="7 8" key="1">
    <citation type="submission" date="2018-10" db="EMBL/GenBank/DDBJ databases">
        <title>Tessaracoccus antarcticuss sp. nov., isolated from sediment.</title>
        <authorList>
            <person name="Zhou L.Y."/>
            <person name="Du Z.J."/>
        </authorList>
    </citation>
    <scope>NUCLEOTIDE SEQUENCE [LARGE SCALE GENOMIC DNA]</scope>
    <source>
        <strain evidence="7 8">JDX10</strain>
    </source>
</reference>
<dbReference type="OrthoDB" id="9784272at2"/>